<dbReference type="RefSeq" id="WP_200584876.1">
    <property type="nucleotide sequence ID" value="NZ_JAEHFY010000004.1"/>
</dbReference>
<evidence type="ECO:0008006" key="3">
    <source>
        <dbReference type="Google" id="ProtNLM"/>
    </source>
</evidence>
<dbReference type="EMBL" id="JAEHFY010000004">
    <property type="protein sequence ID" value="MBK0382099.1"/>
    <property type="molecule type" value="Genomic_DNA"/>
</dbReference>
<protein>
    <recommendedName>
        <fullName evidence="3">Deoxyribose-phosphate aldolase</fullName>
    </recommendedName>
</protein>
<evidence type="ECO:0000313" key="1">
    <source>
        <dbReference type="EMBL" id="MBK0382099.1"/>
    </source>
</evidence>
<comment type="caution">
    <text evidence="1">The sequence shown here is derived from an EMBL/GenBank/DDBJ whole genome shotgun (WGS) entry which is preliminary data.</text>
</comment>
<accession>A0ABS1BGV0</accession>
<proteinExistence type="predicted"/>
<dbReference type="InterPro" id="IPR045444">
    <property type="entry name" value="DUF6503"/>
</dbReference>
<sequence length="244" mass="28475">MQKNYFFFTLIVISLGLSSCNLSPSPQKIIDHSIHFYGMDNLDNKTIDFDFRNFHYSVKLDKSEWFYERSFVDSTLGKVKDQLSSHGLVREINGLVTPLSTKDSVKYAESVNSVVYFALLPLKLNDDAVQKKYLKSVMIKGMPYDEIEVSFKQENGGMHHDDVFYFWFDAEDHSMDYFAYSKGGNRFRAINGLIKSGEGYYFQDYQNFEYKGNKKLPLSDYYVLFEQDKLSKLSEIDLRNIVVR</sequence>
<keyword evidence="2" id="KW-1185">Reference proteome</keyword>
<evidence type="ECO:0000313" key="2">
    <source>
        <dbReference type="Proteomes" id="UP000660024"/>
    </source>
</evidence>
<dbReference type="Pfam" id="PF20113">
    <property type="entry name" value="DUF6503"/>
    <property type="match status" value="1"/>
</dbReference>
<dbReference type="PROSITE" id="PS51257">
    <property type="entry name" value="PROKAR_LIPOPROTEIN"/>
    <property type="match status" value="1"/>
</dbReference>
<organism evidence="1 2">
    <name type="scientific">Pedobacter segetis</name>
    <dbReference type="NCBI Taxonomy" id="2793069"/>
    <lineage>
        <taxon>Bacteria</taxon>
        <taxon>Pseudomonadati</taxon>
        <taxon>Bacteroidota</taxon>
        <taxon>Sphingobacteriia</taxon>
        <taxon>Sphingobacteriales</taxon>
        <taxon>Sphingobacteriaceae</taxon>
        <taxon>Pedobacter</taxon>
    </lineage>
</organism>
<gene>
    <name evidence="1" type="ORF">I5M32_03925</name>
</gene>
<name>A0ABS1BGV0_9SPHI</name>
<reference evidence="1 2" key="1">
    <citation type="submission" date="2020-12" db="EMBL/GenBank/DDBJ databases">
        <title>Bacterial novel species Pedobacter sp. SD-b isolated from soil.</title>
        <authorList>
            <person name="Jung H.-Y."/>
        </authorList>
    </citation>
    <scope>NUCLEOTIDE SEQUENCE [LARGE SCALE GENOMIC DNA]</scope>
    <source>
        <strain evidence="1 2">SD-b</strain>
    </source>
</reference>
<dbReference type="Proteomes" id="UP000660024">
    <property type="component" value="Unassembled WGS sequence"/>
</dbReference>